<keyword evidence="2 6" id="KW-0812">Transmembrane</keyword>
<dbReference type="Gene3D" id="3.30.70.270">
    <property type="match status" value="1"/>
</dbReference>
<feature type="domain" description="EAL" evidence="10">
    <location>
        <begin position="922"/>
        <end position="1176"/>
    </location>
</feature>
<dbReference type="Pfam" id="PF08447">
    <property type="entry name" value="PAS_3"/>
    <property type="match status" value="2"/>
</dbReference>
<dbReference type="Pfam" id="PF13682">
    <property type="entry name" value="CZB"/>
    <property type="match status" value="1"/>
</dbReference>
<dbReference type="Pfam" id="PF00990">
    <property type="entry name" value="GGDEF"/>
    <property type="match status" value="1"/>
</dbReference>
<dbReference type="InterPro" id="IPR000160">
    <property type="entry name" value="GGDEF_dom"/>
</dbReference>
<evidence type="ECO:0000259" key="8">
    <source>
        <dbReference type="PROSITE" id="PS50113"/>
    </source>
</evidence>
<dbReference type="Pfam" id="PF00563">
    <property type="entry name" value="EAL"/>
    <property type="match status" value="1"/>
</dbReference>
<dbReference type="Pfam" id="PF03924">
    <property type="entry name" value="CHASE"/>
    <property type="match status" value="1"/>
</dbReference>
<keyword evidence="13" id="KW-1185">Reference proteome</keyword>
<feature type="domain" description="PAC" evidence="8">
    <location>
        <begin position="693"/>
        <end position="747"/>
    </location>
</feature>
<dbReference type="SMART" id="SM00086">
    <property type="entry name" value="PAC"/>
    <property type="match status" value="2"/>
</dbReference>
<dbReference type="PROSITE" id="PS50113">
    <property type="entry name" value="PAC"/>
    <property type="match status" value="3"/>
</dbReference>
<keyword evidence="3 6" id="KW-1133">Transmembrane helix</keyword>
<proteinExistence type="predicted"/>
<gene>
    <name evidence="12" type="ORF">NM686_013850</name>
</gene>
<evidence type="ECO:0000313" key="12">
    <source>
        <dbReference type="EMBL" id="WAR43459.1"/>
    </source>
</evidence>
<evidence type="ECO:0000259" key="10">
    <source>
        <dbReference type="PROSITE" id="PS50883"/>
    </source>
</evidence>
<dbReference type="Gene3D" id="3.30.450.20">
    <property type="entry name" value="PAS domain"/>
    <property type="match status" value="3"/>
</dbReference>
<dbReference type="InterPro" id="IPR000700">
    <property type="entry name" value="PAS-assoc_C"/>
</dbReference>
<dbReference type="Gene3D" id="3.30.450.350">
    <property type="entry name" value="CHASE domain"/>
    <property type="match status" value="1"/>
</dbReference>
<dbReference type="CDD" id="cd01949">
    <property type="entry name" value="GGDEF"/>
    <property type="match status" value="1"/>
</dbReference>
<dbReference type="EMBL" id="CP113517">
    <property type="protein sequence ID" value="WAR43459.1"/>
    <property type="molecule type" value="Genomic_DNA"/>
</dbReference>
<dbReference type="PANTHER" id="PTHR44757:SF2">
    <property type="entry name" value="BIOFILM ARCHITECTURE MAINTENANCE PROTEIN MBAA"/>
    <property type="match status" value="1"/>
</dbReference>
<evidence type="ECO:0000256" key="6">
    <source>
        <dbReference type="SAM" id="Phobius"/>
    </source>
</evidence>
<dbReference type="SMART" id="SM00091">
    <property type="entry name" value="PAS"/>
    <property type="match status" value="2"/>
</dbReference>
<dbReference type="PROSITE" id="PS50883">
    <property type="entry name" value="EAL"/>
    <property type="match status" value="1"/>
</dbReference>
<dbReference type="InterPro" id="IPR043128">
    <property type="entry name" value="Rev_trsase/Diguanyl_cyclase"/>
</dbReference>
<feature type="domain" description="CHASE" evidence="9">
    <location>
        <begin position="130"/>
        <end position="296"/>
    </location>
</feature>
<feature type="domain" description="PAS" evidence="7">
    <location>
        <begin position="621"/>
        <end position="691"/>
    </location>
</feature>
<dbReference type="SMART" id="SM00052">
    <property type="entry name" value="EAL"/>
    <property type="match status" value="1"/>
</dbReference>
<dbReference type="SUPFAM" id="SSF55073">
    <property type="entry name" value="Nucleotide cyclase"/>
    <property type="match status" value="1"/>
</dbReference>
<evidence type="ECO:0000256" key="1">
    <source>
        <dbReference type="ARBA" id="ARBA00004370"/>
    </source>
</evidence>
<dbReference type="SUPFAM" id="SSF141868">
    <property type="entry name" value="EAL domain-like"/>
    <property type="match status" value="1"/>
</dbReference>
<feature type="domain" description="PAC" evidence="8">
    <location>
        <begin position="436"/>
        <end position="489"/>
    </location>
</feature>
<dbReference type="InterPro" id="IPR035919">
    <property type="entry name" value="EAL_sf"/>
</dbReference>
<evidence type="ECO:0000313" key="13">
    <source>
        <dbReference type="Proteomes" id="UP001162780"/>
    </source>
</evidence>
<keyword evidence="4 6" id="KW-0472">Membrane</keyword>
<dbReference type="CDD" id="cd00130">
    <property type="entry name" value="PAS"/>
    <property type="match status" value="2"/>
</dbReference>
<dbReference type="Gene3D" id="2.10.70.100">
    <property type="match status" value="1"/>
</dbReference>
<reference evidence="12" key="1">
    <citation type="submission" date="2022-11" db="EMBL/GenBank/DDBJ databases">
        <title>Methylomonas rapida sp. nov., Carotenoid-Producing Obligate Methanotrophs with High Growth Characteristics and Biotechnological Potential.</title>
        <authorList>
            <person name="Tikhonova E.N."/>
            <person name="Suleimanov R.Z."/>
            <person name="Miroshnikov K."/>
            <person name="Oshkin I.Y."/>
            <person name="Belova S.E."/>
            <person name="Danilova O.V."/>
            <person name="Ashikhmin A."/>
            <person name="Konopkin A."/>
            <person name="But S.Y."/>
            <person name="Khmelenina V.N."/>
            <person name="Kuznetsov N."/>
            <person name="Pimenov N.V."/>
            <person name="Dedysh S.N."/>
        </authorList>
    </citation>
    <scope>NUCLEOTIDE SEQUENCE</scope>
    <source>
        <strain evidence="12">MP1</strain>
    </source>
</reference>
<name>A0ABY7GF61_9GAMM</name>
<dbReference type="Pfam" id="PF08448">
    <property type="entry name" value="PAS_4"/>
    <property type="match status" value="1"/>
</dbReference>
<protein>
    <submittedName>
        <fullName evidence="12">EAL domain-containing protein</fullName>
    </submittedName>
</protein>
<dbReference type="NCBIfam" id="TIGR00229">
    <property type="entry name" value="sensory_box"/>
    <property type="match status" value="3"/>
</dbReference>
<dbReference type="SUPFAM" id="SSF55785">
    <property type="entry name" value="PYP-like sensor domain (PAS domain)"/>
    <property type="match status" value="3"/>
</dbReference>
<dbReference type="InterPro" id="IPR042240">
    <property type="entry name" value="CHASE_sf"/>
</dbReference>
<dbReference type="InterPro" id="IPR035965">
    <property type="entry name" value="PAS-like_dom_sf"/>
</dbReference>
<dbReference type="Proteomes" id="UP001162780">
    <property type="component" value="Chromosome"/>
</dbReference>
<evidence type="ECO:0000256" key="3">
    <source>
        <dbReference type="ARBA" id="ARBA00022989"/>
    </source>
</evidence>
<keyword evidence="5" id="KW-0175">Coiled coil</keyword>
<evidence type="ECO:0000259" key="9">
    <source>
        <dbReference type="PROSITE" id="PS50839"/>
    </source>
</evidence>
<dbReference type="PANTHER" id="PTHR44757">
    <property type="entry name" value="DIGUANYLATE CYCLASE DGCP"/>
    <property type="match status" value="1"/>
</dbReference>
<feature type="domain" description="PAC" evidence="8">
    <location>
        <begin position="565"/>
        <end position="617"/>
    </location>
</feature>
<dbReference type="InterPro" id="IPR052155">
    <property type="entry name" value="Biofilm_reg_signaling"/>
</dbReference>
<dbReference type="InterPro" id="IPR013655">
    <property type="entry name" value="PAS_fold_3"/>
</dbReference>
<dbReference type="Gene3D" id="1.20.120.30">
    <property type="entry name" value="Aspartate receptor, ligand-binding domain"/>
    <property type="match status" value="1"/>
</dbReference>
<dbReference type="SMART" id="SM00267">
    <property type="entry name" value="GGDEF"/>
    <property type="match status" value="1"/>
</dbReference>
<dbReference type="InterPro" id="IPR013656">
    <property type="entry name" value="PAS_4"/>
</dbReference>
<feature type="domain" description="GGDEF" evidence="11">
    <location>
        <begin position="779"/>
        <end position="913"/>
    </location>
</feature>
<dbReference type="InterPro" id="IPR029787">
    <property type="entry name" value="Nucleotide_cyclase"/>
</dbReference>
<evidence type="ECO:0000256" key="5">
    <source>
        <dbReference type="SAM" id="Coils"/>
    </source>
</evidence>
<dbReference type="InterPro" id="IPR000014">
    <property type="entry name" value="PAS"/>
</dbReference>
<dbReference type="InterPro" id="IPR025991">
    <property type="entry name" value="Chemoreceptor_zinc-bind_dom"/>
</dbReference>
<feature type="transmembrane region" description="Helical" evidence="6">
    <location>
        <begin position="309"/>
        <end position="333"/>
    </location>
</feature>
<dbReference type="InterPro" id="IPR001610">
    <property type="entry name" value="PAC"/>
</dbReference>
<evidence type="ECO:0000256" key="2">
    <source>
        <dbReference type="ARBA" id="ARBA00022692"/>
    </source>
</evidence>
<organism evidence="12 13">
    <name type="scientific">Methylomonas rapida</name>
    <dbReference type="NCBI Taxonomy" id="2963939"/>
    <lineage>
        <taxon>Bacteria</taxon>
        <taxon>Pseudomonadati</taxon>
        <taxon>Pseudomonadota</taxon>
        <taxon>Gammaproteobacteria</taxon>
        <taxon>Methylococcales</taxon>
        <taxon>Methylococcaceae</taxon>
        <taxon>Methylomonas</taxon>
    </lineage>
</organism>
<dbReference type="Gene3D" id="3.20.20.450">
    <property type="entry name" value="EAL domain"/>
    <property type="match status" value="1"/>
</dbReference>
<feature type="coiled-coil region" evidence="5">
    <location>
        <begin position="336"/>
        <end position="363"/>
    </location>
</feature>
<dbReference type="SMART" id="SM01079">
    <property type="entry name" value="CHASE"/>
    <property type="match status" value="1"/>
</dbReference>
<accession>A0ABY7GF61</accession>
<dbReference type="NCBIfam" id="TIGR00254">
    <property type="entry name" value="GGDEF"/>
    <property type="match status" value="1"/>
</dbReference>
<dbReference type="InterPro" id="IPR006189">
    <property type="entry name" value="CHASE_dom"/>
</dbReference>
<sequence length="1301" mass="146702">MNKTTKQSLFAWLLLGLGLLVTGFTSLQIKQGIDAEGVRQFSFSCDQIALKIRERLNAYALTLRGGAALFDASEHVSRQAWRAYSETLRAQDAIPGVQGIGFTELIRPDQLVSHVARIQAEGFSDYSVKPAGARDLYTAIIYLEPFNERNLRAFGYDMFSEPVRRLAMEQARDTGTVALSGKVELVQETGADVQAGALMYVPVFRRDKPHETLEQRRAELIGWVYSPYRMNDLMTGILGDWEHREGQNIGLQIYDGPQVDPASLLFVSQSVRPPDHHVLLQNQRVIDFNGHQWLLNFERIGFPFAISYLSVWVSLGGGAILSLLLFGLMLSLINTQKNAERIANRLTEEIKRREQQLAESECRWRFALEGAGDGVWDWNLENNKVFFSRRWKEMLGYQEDEIDSSPDDWAQLIHPDDKTQTLATVDAYLSGNIDVYICEHRLRCKGGDWKWILARGIAVRNADNGKPLRIIGTHTDIHQRRMLDQALRQSRAELQEAQRIAQAGSWQLDLATEQVRWSDELYRIMGLDPKRPVPDYPEQSGFFTPQSWSALNAAVSRARQDGTPYELELETIRSDGTMGWLLARGEAVRDENGAIAKLNGVAMDITQRKQAELQLRAAHTETERFRKALDYVSACIYMKDTQSCYVYANRAALGLFGVSAEQLVGCDDYRFFPPETAKRLREIDARVFQGEQTDEEIEVAYAEGGRQVYLESKTPIYQDEAGKSVWGLLGISTNITMLKEHERYLERIAHYDALTGLPNRVLFADRLQKAMAQALRRGQRLAVAYIDLDGFKTINDSYGHDAGDHLLMLVANNMKHTLRDGDSLARLGGDEFVAVLIDLNDIEASTPMFLRLLGAAQEPVKHDESVLQVSASIGVSFYPQLEEVDADQLLRQADQAMYQAKLAGKNKFHVFDVEQDRLARGLHESVERIRRALVDGEFVLYYQPKVNMRDGVMVGVEALIRWRHPERGLLLPGVFLSVIEENPLSIELGEWVIDTALSQIEAWQATGFDIPISVNIGAQQLQQANFVERLQSLLASHPRIQPALLELEVLETSALADLVQVCQVIKECREIGVKFALDDFGTGYSSLTYLKRLSANVLKIDQSFVRDMLDDPDDLAILDGVLGLAMAFRRQVIAEGVETVEHGEMLLQLGCELAQGYGIGHSMTAAQLLNWWAEWRPNPSWVGLRTVNRADLPLLYARVELKGWVSAFEKALVDDCSNPPALNHHLCRLGIWLDAGGLNGRCEPSVFEEIHALHHRLHELAKELVDLTAQGHQQTRQATLDEFRVLRDKLFASLKSLSHNL</sequence>
<evidence type="ECO:0000259" key="7">
    <source>
        <dbReference type="PROSITE" id="PS50112"/>
    </source>
</evidence>
<dbReference type="PROSITE" id="PS50887">
    <property type="entry name" value="GGDEF"/>
    <property type="match status" value="1"/>
</dbReference>
<dbReference type="PROSITE" id="PS50839">
    <property type="entry name" value="CHASE"/>
    <property type="match status" value="1"/>
</dbReference>
<evidence type="ECO:0000256" key="4">
    <source>
        <dbReference type="ARBA" id="ARBA00023136"/>
    </source>
</evidence>
<dbReference type="RefSeq" id="WP_255188428.1">
    <property type="nucleotide sequence ID" value="NZ_CP113517.1"/>
</dbReference>
<comment type="subcellular location">
    <subcellularLocation>
        <location evidence="1">Membrane</location>
    </subcellularLocation>
</comment>
<dbReference type="CDD" id="cd01948">
    <property type="entry name" value="EAL"/>
    <property type="match status" value="1"/>
</dbReference>
<feature type="domain" description="PAS" evidence="7">
    <location>
        <begin position="360"/>
        <end position="432"/>
    </location>
</feature>
<dbReference type="InterPro" id="IPR001633">
    <property type="entry name" value="EAL_dom"/>
</dbReference>
<dbReference type="PROSITE" id="PS50112">
    <property type="entry name" value="PAS"/>
    <property type="match status" value="2"/>
</dbReference>
<evidence type="ECO:0000259" key="11">
    <source>
        <dbReference type="PROSITE" id="PS50887"/>
    </source>
</evidence>